<dbReference type="Proteomes" id="UP000015927">
    <property type="component" value="Chromosome"/>
</dbReference>
<dbReference type="Gene3D" id="1.10.10.10">
    <property type="entry name" value="Winged helix-like DNA-binding domain superfamily/Winged helix DNA-binding domain"/>
    <property type="match status" value="1"/>
</dbReference>
<dbReference type="InterPro" id="IPR036388">
    <property type="entry name" value="WH-like_DNA-bd_sf"/>
</dbReference>
<dbReference type="InterPro" id="IPR051011">
    <property type="entry name" value="Metal_resp_trans_reg"/>
</dbReference>
<dbReference type="SMART" id="SM00418">
    <property type="entry name" value="HTH_ARSR"/>
    <property type="match status" value="1"/>
</dbReference>
<evidence type="ECO:0000313" key="5">
    <source>
        <dbReference type="EMBL" id="EEQ66220.2"/>
    </source>
</evidence>
<dbReference type="PRINTS" id="PR00778">
    <property type="entry name" value="HTHARSR"/>
</dbReference>
<dbReference type="GO" id="GO:0003700">
    <property type="term" value="F:DNA-binding transcription factor activity"/>
    <property type="evidence" value="ECO:0007669"/>
    <property type="project" value="InterPro"/>
</dbReference>
<dbReference type="GO" id="GO:0003677">
    <property type="term" value="F:DNA binding"/>
    <property type="evidence" value="ECO:0007669"/>
    <property type="project" value="UniProtKB-KW"/>
</dbReference>
<evidence type="ECO:0000256" key="1">
    <source>
        <dbReference type="ARBA" id="ARBA00023015"/>
    </source>
</evidence>
<dbReference type="KEGG" id="lpi:LBPG_01669"/>
<dbReference type="InterPro" id="IPR011991">
    <property type="entry name" value="ArsR-like_HTH"/>
</dbReference>
<gene>
    <name evidence="5" type="ORF">LBPG_01669</name>
</gene>
<evidence type="ECO:0000313" key="6">
    <source>
        <dbReference type="Proteomes" id="UP000015927"/>
    </source>
</evidence>
<keyword evidence="2" id="KW-0238">DNA-binding</keyword>
<dbReference type="PROSITE" id="PS50987">
    <property type="entry name" value="HTH_ARSR_2"/>
    <property type="match status" value="1"/>
</dbReference>
<dbReference type="InterPro" id="IPR036390">
    <property type="entry name" value="WH_DNA-bd_sf"/>
</dbReference>
<evidence type="ECO:0000256" key="3">
    <source>
        <dbReference type="ARBA" id="ARBA00023163"/>
    </source>
</evidence>
<name>A0A826HXS2_LACPA</name>
<keyword evidence="3" id="KW-0804">Transcription</keyword>
<evidence type="ECO:0000256" key="2">
    <source>
        <dbReference type="ARBA" id="ARBA00023125"/>
    </source>
</evidence>
<dbReference type="EMBL" id="CP002391">
    <property type="protein sequence ID" value="EEQ66220.2"/>
    <property type="molecule type" value="Genomic_DNA"/>
</dbReference>
<dbReference type="Pfam" id="PF01022">
    <property type="entry name" value="HTH_5"/>
    <property type="match status" value="1"/>
</dbReference>
<accession>A0A826HXS2</accession>
<dbReference type="InterPro" id="IPR001845">
    <property type="entry name" value="HTH_ArsR_DNA-bd_dom"/>
</dbReference>
<dbReference type="CDD" id="cd00090">
    <property type="entry name" value="HTH_ARSR"/>
    <property type="match status" value="1"/>
</dbReference>
<feature type="domain" description="HTH arsR-type" evidence="4">
    <location>
        <begin position="28"/>
        <end position="122"/>
    </location>
</feature>
<protein>
    <submittedName>
        <fullName evidence="5">Transcriptional regulator ArsR</fullName>
    </submittedName>
</protein>
<organism evidence="5 6">
    <name type="scientific">Lacticaseibacillus paracasei subsp. paracasei 8700:2</name>
    <dbReference type="NCBI Taxonomy" id="537973"/>
    <lineage>
        <taxon>Bacteria</taxon>
        <taxon>Bacillati</taxon>
        <taxon>Bacillota</taxon>
        <taxon>Bacilli</taxon>
        <taxon>Lactobacillales</taxon>
        <taxon>Lactobacillaceae</taxon>
        <taxon>Lacticaseibacillus</taxon>
    </lineage>
</organism>
<dbReference type="SUPFAM" id="SSF46785">
    <property type="entry name" value="Winged helix' DNA-binding domain"/>
    <property type="match status" value="1"/>
</dbReference>
<keyword evidence="1" id="KW-0805">Transcription regulation</keyword>
<sequence>MGHKYLKERSAMTTNDVRNADMNENAVPSDAELRDVLDVFKTMSDPTRMRIILAIAKGPITVTDLAAMLDLGQSAVSHQLRLLKQARLVVGDRSGKQIYYHLVDDHVLEIYALTKAHIEEKQHGQEN</sequence>
<dbReference type="NCBIfam" id="NF033788">
    <property type="entry name" value="HTH_metalloreg"/>
    <property type="match status" value="1"/>
</dbReference>
<proteinExistence type="predicted"/>
<evidence type="ECO:0000259" key="4">
    <source>
        <dbReference type="PROSITE" id="PS50987"/>
    </source>
</evidence>
<dbReference type="PANTHER" id="PTHR43132">
    <property type="entry name" value="ARSENICAL RESISTANCE OPERON REPRESSOR ARSR-RELATED"/>
    <property type="match status" value="1"/>
</dbReference>
<reference evidence="5 6" key="1">
    <citation type="submission" date="2010-12" db="EMBL/GenBank/DDBJ databases">
        <title>The Genome Sequence of Lactobacillus paracasei subsp. paracasei strain 8700:2.</title>
        <authorList>
            <consortium name="The Broad Institute Genome Sequencing Platform"/>
            <person name="Ward D."/>
            <person name="Earl A."/>
            <person name="Feldgarden M."/>
            <person name="Young S.K."/>
            <person name="Gargeya S."/>
            <person name="Zeng Q."/>
            <person name="Alvarado L."/>
            <person name="Berlin A."/>
            <person name="Bochicchio J."/>
            <person name="Chapman S.B."/>
            <person name="Chen Z."/>
            <person name="Freedman E."/>
            <person name="Gellesch M."/>
            <person name="Goldberg J."/>
            <person name="Griggs A."/>
            <person name="Gujja S."/>
            <person name="Heilman E."/>
            <person name="Heiman D."/>
            <person name="Howarth C."/>
            <person name="Mehta T."/>
            <person name="Neiman D."/>
            <person name="Pearson M."/>
            <person name="Roberts A."/>
            <person name="Saif S."/>
            <person name="Shea T."/>
            <person name="Shenoy N."/>
            <person name="Sisk P."/>
            <person name="Stolte C."/>
            <person name="Sykes S."/>
            <person name="White J."/>
            <person name="Yandava C."/>
            <person name="Saulnier D."/>
            <person name="Haas B."/>
            <person name="Nusbaum C."/>
            <person name="Birren B."/>
        </authorList>
    </citation>
    <scope>NUCLEOTIDE SEQUENCE [LARGE SCALE GENOMIC DNA]</scope>
    <source>
        <strain evidence="5 6">8700:2</strain>
    </source>
</reference>
<dbReference type="AlphaFoldDB" id="A0A826HXS2"/>
<dbReference type="PANTHER" id="PTHR43132:SF6">
    <property type="entry name" value="HTH-TYPE TRANSCRIPTIONAL REPRESSOR CZRA"/>
    <property type="match status" value="1"/>
</dbReference>